<sequence>MDQEHNDQTLLSKQQQSREQIFEDINKATQLYLSCPDPTEAAARRLRVLAGDARGQVEETVATMLTTNDSIPPGLNQTQQMRVGSQEKTRVHIMEELQQVTLQYLSCADPTEAAARRLRVIASENQGHLEETATGILAANVSSTLNQNTTSHHGIETQREHTLPPPSESNLPVASQNDQIHQLSDQGEESEAELPPRRRRVVPARYRKTASPNPLQGASSRKRNIPGMRPSPARKNKDKHSNGRLSSHKNSQLTSFEPLFKERCSGYNLRLYLTNACKEGLIVKSKICKQFTFPVSVKNSEIGLLTLEHELVVAAEPEHMCGYWMNIGGHFNKLGAEDGDGGA</sequence>
<evidence type="ECO:0000313" key="3">
    <source>
        <dbReference type="Proteomes" id="UP000266723"/>
    </source>
</evidence>
<gene>
    <name evidence="2" type="ORF">DY000_02023062</name>
</gene>
<organism evidence="2 3">
    <name type="scientific">Brassica cretica</name>
    <name type="common">Mustard</name>
    <dbReference type="NCBI Taxonomy" id="69181"/>
    <lineage>
        <taxon>Eukaryota</taxon>
        <taxon>Viridiplantae</taxon>
        <taxon>Streptophyta</taxon>
        <taxon>Embryophyta</taxon>
        <taxon>Tracheophyta</taxon>
        <taxon>Spermatophyta</taxon>
        <taxon>Magnoliopsida</taxon>
        <taxon>eudicotyledons</taxon>
        <taxon>Gunneridae</taxon>
        <taxon>Pentapetalae</taxon>
        <taxon>rosids</taxon>
        <taxon>malvids</taxon>
        <taxon>Brassicales</taxon>
        <taxon>Brassicaceae</taxon>
        <taxon>Brassiceae</taxon>
        <taxon>Brassica</taxon>
    </lineage>
</organism>
<evidence type="ECO:0000313" key="2">
    <source>
        <dbReference type="EMBL" id="KAF3590802.1"/>
    </source>
</evidence>
<accession>A0ABQ7E135</accession>
<evidence type="ECO:0000256" key="1">
    <source>
        <dbReference type="SAM" id="MobiDB-lite"/>
    </source>
</evidence>
<dbReference type="Proteomes" id="UP000266723">
    <property type="component" value="Unassembled WGS sequence"/>
</dbReference>
<reference evidence="2 3" key="1">
    <citation type="journal article" date="2020" name="BMC Genomics">
        <title>Intraspecific diversification of the crop wild relative Brassica cretica Lam. using demographic model selection.</title>
        <authorList>
            <person name="Kioukis A."/>
            <person name="Michalopoulou V.A."/>
            <person name="Briers L."/>
            <person name="Pirintsos S."/>
            <person name="Studholme D.J."/>
            <person name="Pavlidis P."/>
            <person name="Sarris P.F."/>
        </authorList>
    </citation>
    <scope>NUCLEOTIDE SEQUENCE [LARGE SCALE GENOMIC DNA]</scope>
    <source>
        <strain evidence="3">cv. PFS-1207/04</strain>
    </source>
</reference>
<dbReference type="EMBL" id="QGKV02000299">
    <property type="protein sequence ID" value="KAF3590802.1"/>
    <property type="molecule type" value="Genomic_DNA"/>
</dbReference>
<feature type="compositionally biased region" description="Polar residues" evidence="1">
    <location>
        <begin position="210"/>
        <end position="219"/>
    </location>
</feature>
<feature type="compositionally biased region" description="Basic and acidic residues" evidence="1">
    <location>
        <begin position="153"/>
        <end position="162"/>
    </location>
</feature>
<protein>
    <submittedName>
        <fullName evidence="2">Uncharacterized protein</fullName>
    </submittedName>
</protein>
<comment type="caution">
    <text evidence="2">The sequence shown here is derived from an EMBL/GenBank/DDBJ whole genome shotgun (WGS) entry which is preliminary data.</text>
</comment>
<feature type="compositionally biased region" description="Basic residues" evidence="1">
    <location>
        <begin position="197"/>
        <end position="208"/>
    </location>
</feature>
<feature type="region of interest" description="Disordered" evidence="1">
    <location>
        <begin position="147"/>
        <end position="250"/>
    </location>
</feature>
<proteinExistence type="predicted"/>
<keyword evidence="3" id="KW-1185">Reference proteome</keyword>
<name>A0ABQ7E135_BRACR</name>
<feature type="compositionally biased region" description="Polar residues" evidence="1">
    <location>
        <begin position="168"/>
        <end position="185"/>
    </location>
</feature>